<dbReference type="InterPro" id="IPR012338">
    <property type="entry name" value="Beta-lactam/transpept-like"/>
</dbReference>
<dbReference type="PANTHER" id="PTHR46825">
    <property type="entry name" value="D-ALANYL-D-ALANINE-CARBOXYPEPTIDASE/ENDOPEPTIDASE AMPH"/>
    <property type="match status" value="1"/>
</dbReference>
<organism evidence="4 5">
    <name type="scientific">Arthrobacter deserti</name>
    <dbReference type="NCBI Taxonomy" id="1742687"/>
    <lineage>
        <taxon>Bacteria</taxon>
        <taxon>Bacillati</taxon>
        <taxon>Actinomycetota</taxon>
        <taxon>Actinomycetes</taxon>
        <taxon>Micrococcales</taxon>
        <taxon>Micrococcaceae</taxon>
        <taxon>Arthrobacter</taxon>
    </lineage>
</organism>
<accession>A0ABX1JK55</accession>
<dbReference type="InterPro" id="IPR001466">
    <property type="entry name" value="Beta-lactam-related"/>
</dbReference>
<feature type="signal peptide" evidence="2">
    <location>
        <begin position="1"/>
        <end position="29"/>
    </location>
</feature>
<feature type="compositionally biased region" description="Low complexity" evidence="1">
    <location>
        <begin position="70"/>
        <end position="83"/>
    </location>
</feature>
<dbReference type="Proteomes" id="UP000523795">
    <property type="component" value="Unassembled WGS sequence"/>
</dbReference>
<feature type="domain" description="Beta-lactamase-related" evidence="3">
    <location>
        <begin position="94"/>
        <end position="436"/>
    </location>
</feature>
<name>A0ABX1JK55_9MICC</name>
<feature type="compositionally biased region" description="Low complexity" evidence="1">
    <location>
        <begin position="30"/>
        <end position="43"/>
    </location>
</feature>
<evidence type="ECO:0000313" key="5">
    <source>
        <dbReference type="Proteomes" id="UP000523795"/>
    </source>
</evidence>
<reference evidence="4 5" key="1">
    <citation type="submission" date="2020-04" db="EMBL/GenBank/DDBJ databases">
        <authorList>
            <person name="Liu S."/>
        </authorList>
    </citation>
    <scope>NUCLEOTIDE SEQUENCE [LARGE SCALE GENOMIC DNA]</scope>
    <source>
        <strain evidence="4 5">CGMCC 1.15091</strain>
    </source>
</reference>
<feature type="chain" id="PRO_5046639461" evidence="2">
    <location>
        <begin position="30"/>
        <end position="460"/>
    </location>
</feature>
<dbReference type="InterPro" id="IPR050491">
    <property type="entry name" value="AmpC-like"/>
</dbReference>
<sequence length="460" mass="48564">MGAIFLHHPWRTVMGLGAAATLIMVTSSAGPGTAPTNGPATAAWQTTAKPTQEPGPQSSQDPGPAPSQQPGPQSSPGSGQEPAAGGGGQVRDNDRIVRDSMSRHNLAALIVRITKDGQLIYEGAAGESMAGVPATPQMHFRNGSMAFTYMGTILLMLADVGKLHLHDKLSESFPELPHADDVTLKMLANMTAGYADYVYQPELLDGTTRDPFREWTTAELIESGTTKPMMFEPGTNWGYSHTDYVILARVIEKASGMSMDELMRTHIIEPLKLRQTQSLATPQVPEPVLHTFTSERREALDIPAGTPFYEEATFWNPSWATAGGAVQVSSIADLATSIAAVGEGTLLSSASHSAQVSPELAGFGKEVQGCGACHRNTEAFSYGLGVILRGPWITQNKLFAGGGGAVGYLPSEKLAIAVATTYAPGAFDAQGNYVAADGAIVEELAEELAPEHPVPELPGQ</sequence>
<evidence type="ECO:0000256" key="2">
    <source>
        <dbReference type="SAM" id="SignalP"/>
    </source>
</evidence>
<dbReference type="Gene3D" id="3.40.710.10">
    <property type="entry name" value="DD-peptidase/beta-lactamase superfamily"/>
    <property type="match status" value="1"/>
</dbReference>
<dbReference type="SUPFAM" id="SSF56601">
    <property type="entry name" value="beta-lactamase/transpeptidase-like"/>
    <property type="match status" value="1"/>
</dbReference>
<keyword evidence="5" id="KW-1185">Reference proteome</keyword>
<dbReference type="PANTHER" id="PTHR46825:SF7">
    <property type="entry name" value="D-ALANYL-D-ALANINE CARBOXYPEPTIDASE"/>
    <property type="match status" value="1"/>
</dbReference>
<keyword evidence="2" id="KW-0732">Signal</keyword>
<evidence type="ECO:0000256" key="1">
    <source>
        <dbReference type="SAM" id="MobiDB-lite"/>
    </source>
</evidence>
<dbReference type="GO" id="GO:0016787">
    <property type="term" value="F:hydrolase activity"/>
    <property type="evidence" value="ECO:0007669"/>
    <property type="project" value="UniProtKB-KW"/>
</dbReference>
<feature type="region of interest" description="Disordered" evidence="1">
    <location>
        <begin position="30"/>
        <end position="93"/>
    </location>
</feature>
<dbReference type="EMBL" id="JAAZSR010000032">
    <property type="protein sequence ID" value="NKX49705.1"/>
    <property type="molecule type" value="Genomic_DNA"/>
</dbReference>
<gene>
    <name evidence="4" type="ORF">HER39_03770</name>
</gene>
<comment type="caution">
    <text evidence="4">The sequence shown here is derived from an EMBL/GenBank/DDBJ whole genome shotgun (WGS) entry which is preliminary data.</text>
</comment>
<feature type="compositionally biased region" description="Low complexity" evidence="1">
    <location>
        <begin position="52"/>
        <end position="62"/>
    </location>
</feature>
<keyword evidence="4" id="KW-0378">Hydrolase</keyword>
<evidence type="ECO:0000313" key="4">
    <source>
        <dbReference type="EMBL" id="NKX49705.1"/>
    </source>
</evidence>
<evidence type="ECO:0000259" key="3">
    <source>
        <dbReference type="Pfam" id="PF00144"/>
    </source>
</evidence>
<dbReference type="Pfam" id="PF00144">
    <property type="entry name" value="Beta-lactamase"/>
    <property type="match status" value="1"/>
</dbReference>
<protein>
    <submittedName>
        <fullName evidence="4">Serine hydrolase</fullName>
    </submittedName>
</protein>
<proteinExistence type="predicted"/>